<dbReference type="AlphaFoldDB" id="A0AAW9FQ67"/>
<protein>
    <submittedName>
        <fullName evidence="1">Uncharacterized protein</fullName>
    </submittedName>
</protein>
<gene>
    <name evidence="1" type="ORF">RMR22_25795</name>
</gene>
<proteinExistence type="predicted"/>
<reference evidence="1" key="1">
    <citation type="journal article" date="2023" name="Phytobiomes J">
        <title>Deciphering the key players within the bacterial microbiota associated with aerial crown gall tumors on rhododendron: Insights into the gallobiome.</title>
        <authorList>
            <person name="Kuzmanovic N."/>
            <person name="Nesme J."/>
            <person name="Wolf J."/>
            <person name="Neumann-Schaal M."/>
            <person name="Petersen J."/>
            <person name="Fernandez-Gnecco G."/>
            <person name="Sproeer C."/>
            <person name="Bunk B."/>
            <person name="Overmann J."/>
            <person name="Sorensen S.J."/>
            <person name="Idczak E."/>
            <person name="Smalla K."/>
        </authorList>
    </citation>
    <scope>NUCLEOTIDE SEQUENCE</scope>
    <source>
        <strain evidence="1">Rho-11.1</strain>
    </source>
</reference>
<accession>A0AAW9FQ67</accession>
<name>A0AAW9FQ67_9HYPH</name>
<evidence type="ECO:0000313" key="1">
    <source>
        <dbReference type="EMBL" id="MDX8305653.1"/>
    </source>
</evidence>
<sequence length="193" mass="21527">MAALLHDQGYNAIVCRDLTVIADSVGEVIGVIVLTEEALNGNVERLKQKLQQQPSWSDIPFLLLAAPRNSRSPNAQLSKLALFDLASNSVVLERPIGKASLYSALASAMRLREKQFQMRDRMAELDESETRLRLANSAASIGTWDFNPVDNVCDGTNAARLFLESHQMPPFTYEESFFWRGYTLMIGSAHLRP</sequence>
<dbReference type="EMBL" id="JAVRAF010000024">
    <property type="protein sequence ID" value="MDX8305653.1"/>
    <property type="molecule type" value="Genomic_DNA"/>
</dbReference>
<comment type="caution">
    <text evidence="1">The sequence shown here is derived from an EMBL/GenBank/DDBJ whole genome shotgun (WGS) entry which is preliminary data.</text>
</comment>
<organism evidence="1">
    <name type="scientific">Agrobacterium rosae</name>
    <dbReference type="NCBI Taxonomy" id="1972867"/>
    <lineage>
        <taxon>Bacteria</taxon>
        <taxon>Pseudomonadati</taxon>
        <taxon>Pseudomonadota</taxon>
        <taxon>Alphaproteobacteria</taxon>
        <taxon>Hyphomicrobiales</taxon>
        <taxon>Rhizobiaceae</taxon>
        <taxon>Rhizobium/Agrobacterium group</taxon>
        <taxon>Agrobacterium</taxon>
    </lineage>
</organism>